<name>A0A834DEK5_9CHIR</name>
<evidence type="ECO:0000313" key="3">
    <source>
        <dbReference type="Proteomes" id="UP000664940"/>
    </source>
</evidence>
<dbReference type="Proteomes" id="UP000664940">
    <property type="component" value="Unassembled WGS sequence"/>
</dbReference>
<accession>A0A834DEK5</accession>
<proteinExistence type="predicted"/>
<evidence type="ECO:0000256" key="1">
    <source>
        <dbReference type="SAM" id="MobiDB-lite"/>
    </source>
</evidence>
<sequence>MPSESFCLVAQARLDSKWLKTDIQLAFTRDGLCGLWNEMVKDGEIVYTGAESPPTGDLPARKDDGVDPQSGTKKEDLNDKEKKDEDEAPTPVYRSKSILESWVWGKQPGAAAQASR</sequence>
<protein>
    <submittedName>
        <fullName evidence="2">HECT and RLD domain containing E3 ubiquitin protein ligase 2</fullName>
    </submittedName>
</protein>
<comment type="caution">
    <text evidence="2">The sequence shown here is derived from an EMBL/GenBank/DDBJ whole genome shotgun (WGS) entry which is preliminary data.</text>
</comment>
<dbReference type="AlphaFoldDB" id="A0A834DEK5"/>
<dbReference type="EMBL" id="JABVXQ010000014">
    <property type="protein sequence ID" value="KAF6077676.1"/>
    <property type="molecule type" value="Genomic_DNA"/>
</dbReference>
<evidence type="ECO:0000313" key="2">
    <source>
        <dbReference type="EMBL" id="KAF6077676.1"/>
    </source>
</evidence>
<organism evidence="2 3">
    <name type="scientific">Phyllostomus discolor</name>
    <name type="common">pale spear-nosed bat</name>
    <dbReference type="NCBI Taxonomy" id="89673"/>
    <lineage>
        <taxon>Eukaryota</taxon>
        <taxon>Metazoa</taxon>
        <taxon>Chordata</taxon>
        <taxon>Craniata</taxon>
        <taxon>Vertebrata</taxon>
        <taxon>Euteleostomi</taxon>
        <taxon>Mammalia</taxon>
        <taxon>Eutheria</taxon>
        <taxon>Laurasiatheria</taxon>
        <taxon>Chiroptera</taxon>
        <taxon>Yangochiroptera</taxon>
        <taxon>Phyllostomidae</taxon>
        <taxon>Phyllostominae</taxon>
        <taxon>Phyllostomus</taxon>
    </lineage>
</organism>
<feature type="compositionally biased region" description="Basic and acidic residues" evidence="1">
    <location>
        <begin position="72"/>
        <end position="85"/>
    </location>
</feature>
<reference evidence="2 3" key="1">
    <citation type="journal article" date="2020" name="Nature">
        <title>Six reference-quality genomes reveal evolution of bat adaptations.</title>
        <authorList>
            <person name="Jebb D."/>
            <person name="Huang Z."/>
            <person name="Pippel M."/>
            <person name="Hughes G.M."/>
            <person name="Lavrichenko K."/>
            <person name="Devanna P."/>
            <person name="Winkler S."/>
            <person name="Jermiin L.S."/>
            <person name="Skirmuntt E.C."/>
            <person name="Katzourakis A."/>
            <person name="Burkitt-Gray L."/>
            <person name="Ray D.A."/>
            <person name="Sullivan K.A.M."/>
            <person name="Roscito J.G."/>
            <person name="Kirilenko B.M."/>
            <person name="Davalos L.M."/>
            <person name="Corthals A.P."/>
            <person name="Power M.L."/>
            <person name="Jones G."/>
            <person name="Ransome R.D."/>
            <person name="Dechmann D.K.N."/>
            <person name="Locatelli A.G."/>
            <person name="Puechmaille S.J."/>
            <person name="Fedrigo O."/>
            <person name="Jarvis E.D."/>
            <person name="Hiller M."/>
            <person name="Vernes S.C."/>
            <person name="Myers E.W."/>
            <person name="Teeling E.C."/>
        </authorList>
    </citation>
    <scope>NUCLEOTIDE SEQUENCE [LARGE SCALE GENOMIC DNA]</scope>
    <source>
        <strain evidence="2">Bat1K_MPI-CBG_1</strain>
    </source>
</reference>
<feature type="region of interest" description="Disordered" evidence="1">
    <location>
        <begin position="47"/>
        <end position="93"/>
    </location>
</feature>
<gene>
    <name evidence="2" type="ORF">HJG60_006191</name>
</gene>